<dbReference type="InterPro" id="IPR006143">
    <property type="entry name" value="RND_pump_MFP"/>
</dbReference>
<dbReference type="SUPFAM" id="SSF111369">
    <property type="entry name" value="HlyD-like secretion proteins"/>
    <property type="match status" value="1"/>
</dbReference>
<evidence type="ECO:0000259" key="8">
    <source>
        <dbReference type="Pfam" id="PF25975"/>
    </source>
</evidence>
<dbReference type="GO" id="GO:0060003">
    <property type="term" value="P:copper ion export"/>
    <property type="evidence" value="ECO:0007669"/>
    <property type="project" value="TreeGrafter"/>
</dbReference>
<dbReference type="GO" id="GO:0015679">
    <property type="term" value="P:plasma membrane copper ion transport"/>
    <property type="evidence" value="ECO:0007669"/>
    <property type="project" value="TreeGrafter"/>
</dbReference>
<feature type="domain" description="Heavy metal binding" evidence="4">
    <location>
        <begin position="59"/>
        <end position="85"/>
    </location>
</feature>
<dbReference type="GO" id="GO:0030288">
    <property type="term" value="C:outer membrane-bounded periplasmic space"/>
    <property type="evidence" value="ECO:0007669"/>
    <property type="project" value="TreeGrafter"/>
</dbReference>
<evidence type="ECO:0000313" key="9">
    <source>
        <dbReference type="EMBL" id="TYO98251.1"/>
    </source>
</evidence>
<gene>
    <name evidence="9" type="ORF">EDC39_10746</name>
</gene>
<evidence type="ECO:0000259" key="6">
    <source>
        <dbReference type="Pfam" id="PF25919"/>
    </source>
</evidence>
<organism evidence="9 10">
    <name type="scientific">Geothermobacter ehrlichii</name>
    <dbReference type="NCBI Taxonomy" id="213224"/>
    <lineage>
        <taxon>Bacteria</taxon>
        <taxon>Pseudomonadati</taxon>
        <taxon>Thermodesulfobacteriota</taxon>
        <taxon>Desulfuromonadia</taxon>
        <taxon>Desulfuromonadales</taxon>
        <taxon>Geothermobacteraceae</taxon>
        <taxon>Geothermobacter</taxon>
    </lineage>
</organism>
<evidence type="ECO:0000256" key="3">
    <source>
        <dbReference type="SAM" id="MobiDB-lite"/>
    </source>
</evidence>
<dbReference type="InterPro" id="IPR058649">
    <property type="entry name" value="CzcB_C"/>
</dbReference>
<dbReference type="Proteomes" id="UP000324159">
    <property type="component" value="Unassembled WGS sequence"/>
</dbReference>
<keyword evidence="2" id="KW-0813">Transport</keyword>
<evidence type="ECO:0000259" key="4">
    <source>
        <dbReference type="Pfam" id="PF19335"/>
    </source>
</evidence>
<dbReference type="Gene3D" id="2.40.420.20">
    <property type="match status" value="1"/>
</dbReference>
<comment type="caution">
    <text evidence="9">The sequence shown here is derived from an EMBL/GenBank/DDBJ whole genome shotgun (WGS) entry which is preliminary data.</text>
</comment>
<dbReference type="Pfam" id="PF25919">
    <property type="entry name" value="BSH_CusB"/>
    <property type="match status" value="1"/>
</dbReference>
<evidence type="ECO:0000259" key="5">
    <source>
        <dbReference type="Pfam" id="PF25869"/>
    </source>
</evidence>
<evidence type="ECO:0000259" key="7">
    <source>
        <dbReference type="Pfam" id="PF25954"/>
    </source>
</evidence>
<dbReference type="NCBIfam" id="TIGR01730">
    <property type="entry name" value="RND_mfp"/>
    <property type="match status" value="1"/>
</dbReference>
<dbReference type="PANTHER" id="PTHR30097:SF15">
    <property type="entry name" value="CATION EFFLUX SYSTEM PROTEIN CUSB"/>
    <property type="match status" value="1"/>
</dbReference>
<dbReference type="PANTHER" id="PTHR30097">
    <property type="entry name" value="CATION EFFLUX SYSTEM PROTEIN CUSB"/>
    <property type="match status" value="1"/>
</dbReference>
<dbReference type="Pfam" id="PF25954">
    <property type="entry name" value="Beta-barrel_RND_2"/>
    <property type="match status" value="1"/>
</dbReference>
<dbReference type="InterPro" id="IPR045800">
    <property type="entry name" value="HMBD"/>
</dbReference>
<dbReference type="Gene3D" id="6.10.140.730">
    <property type="match status" value="1"/>
</dbReference>
<dbReference type="EMBL" id="VNIB01000007">
    <property type="protein sequence ID" value="TYO98251.1"/>
    <property type="molecule type" value="Genomic_DNA"/>
</dbReference>
<name>A0A5D3WJ02_9BACT</name>
<dbReference type="InterPro" id="IPR058792">
    <property type="entry name" value="Beta-barrel_RND_2"/>
</dbReference>
<feature type="domain" description="CusB-like barrel-sandwich hybrid" evidence="6">
    <location>
        <begin position="184"/>
        <end position="312"/>
    </location>
</feature>
<feature type="domain" description="CusB-like three alpha-helical bundle" evidence="5">
    <location>
        <begin position="247"/>
        <end position="279"/>
    </location>
</feature>
<dbReference type="Pfam" id="PF25869">
    <property type="entry name" value="3HB_CusB"/>
    <property type="match status" value="1"/>
</dbReference>
<protein>
    <submittedName>
        <fullName evidence="9">Cu(I)/Ag(I) efflux system membrane fusion protein/cobalt-zinc-cadmium efflux system membrane fusion protein</fullName>
    </submittedName>
</protein>
<evidence type="ECO:0000256" key="2">
    <source>
        <dbReference type="ARBA" id="ARBA00022448"/>
    </source>
</evidence>
<dbReference type="Pfam" id="PF19335">
    <property type="entry name" value="HMBD"/>
    <property type="match status" value="2"/>
</dbReference>
<feature type="region of interest" description="Disordered" evidence="3">
    <location>
        <begin position="476"/>
        <end position="521"/>
    </location>
</feature>
<dbReference type="Gene3D" id="2.40.30.170">
    <property type="match status" value="1"/>
</dbReference>
<dbReference type="InterPro" id="IPR058790">
    <property type="entry name" value="BSH_CusB"/>
</dbReference>
<evidence type="ECO:0000256" key="1">
    <source>
        <dbReference type="ARBA" id="ARBA00009477"/>
    </source>
</evidence>
<evidence type="ECO:0000313" key="10">
    <source>
        <dbReference type="Proteomes" id="UP000324159"/>
    </source>
</evidence>
<proteinExistence type="inferred from homology"/>
<dbReference type="FunFam" id="2.40.30.170:FF:000010">
    <property type="entry name" value="Efflux RND transporter periplasmic adaptor subunit"/>
    <property type="match status" value="1"/>
</dbReference>
<dbReference type="InterPro" id="IPR058791">
    <property type="entry name" value="3HB_CusB"/>
</dbReference>
<keyword evidence="10" id="KW-1185">Reference proteome</keyword>
<feature type="domain" description="Heavy metal binding" evidence="4">
    <location>
        <begin position="106"/>
        <end position="132"/>
    </location>
</feature>
<dbReference type="RefSeq" id="WP_222862856.1">
    <property type="nucleotide sequence ID" value="NZ_VNIB01000007.1"/>
</dbReference>
<reference evidence="9 10" key="1">
    <citation type="submission" date="2019-07" db="EMBL/GenBank/DDBJ databases">
        <title>Genomic Encyclopedia of Type Strains, Phase IV (KMG-IV): sequencing the most valuable type-strain genomes for metagenomic binning, comparative biology and taxonomic classification.</title>
        <authorList>
            <person name="Goeker M."/>
        </authorList>
    </citation>
    <scope>NUCLEOTIDE SEQUENCE [LARGE SCALE GENOMIC DNA]</scope>
    <source>
        <strain evidence="9 10">SS015</strain>
    </source>
</reference>
<feature type="domain" description="CusB-like beta-barrel" evidence="7">
    <location>
        <begin position="317"/>
        <end position="394"/>
    </location>
</feature>
<dbReference type="GO" id="GO:0016020">
    <property type="term" value="C:membrane"/>
    <property type="evidence" value="ECO:0007669"/>
    <property type="project" value="InterPro"/>
</dbReference>
<dbReference type="Pfam" id="PF25975">
    <property type="entry name" value="CzcB_C"/>
    <property type="match status" value="1"/>
</dbReference>
<feature type="domain" description="CzcB-like C-terminal circularly permuted SH3-like" evidence="8">
    <location>
        <begin position="400"/>
        <end position="461"/>
    </location>
</feature>
<accession>A0A5D3WJ02</accession>
<dbReference type="GO" id="GO:0022857">
    <property type="term" value="F:transmembrane transporter activity"/>
    <property type="evidence" value="ECO:0007669"/>
    <property type="project" value="InterPro"/>
</dbReference>
<dbReference type="Gene3D" id="2.40.50.100">
    <property type="match status" value="1"/>
</dbReference>
<comment type="similarity">
    <text evidence="1">Belongs to the membrane fusion protein (MFP) (TC 8.A.1) family.</text>
</comment>
<feature type="compositionally biased region" description="Basic and acidic residues" evidence="3">
    <location>
        <begin position="508"/>
        <end position="521"/>
    </location>
</feature>
<dbReference type="GO" id="GO:0046914">
    <property type="term" value="F:transition metal ion binding"/>
    <property type="evidence" value="ECO:0007669"/>
    <property type="project" value="TreeGrafter"/>
</dbReference>
<dbReference type="InterPro" id="IPR051909">
    <property type="entry name" value="MFP_Cation_Efflux"/>
</dbReference>
<sequence>MKKTRTASFATSSLFRRSVVTLLAVLTLAGGLALVQVGAERLNLSVGPVIGRAHAGDVKYTCGMHPMVIVDEPGTCPICGMDLIPLKSGTAGGDAAKPAGKRKIKYWVAPMDPTYIRKEPGKSPMGMDLVPVYEDEAASGSVIRIDPVTIQNMGVRTAPVQRRDLARTVRTVGVVAYEEPRQYSVNSKIDGWVEKLHVNQTGQFVRKGQKLLEIYSPDLVSAQQEFLLARDNSAELAASPFPAIAEGAKRLLEASRRRLKLWDISDAQIARLEKTGEVKRTLTLYAPYDGIVNMKMVREGQFIKKGQELLQLSDISRVWVYADIYEYELPWVEVGQQAEIVLPFVGGKTVPGKVSYIYPYVEPKTRTVKARIELDNLDYELKPDMYVNVRLKAKPVKQTISIPAEAVIHSGEKTLVFVALGDGKYEPRQVRTGVQDEDGYLQIVQGLFDGERVVTSAQFMLDSESQLREAIAKMLEPKQTGAEPAAQPMKMDGEKAGDGQAEDLFGDEGPRKQDEAEDLFK</sequence>
<dbReference type="AlphaFoldDB" id="A0A5D3WJ02"/>